<dbReference type="InterPro" id="IPR014729">
    <property type="entry name" value="Rossmann-like_a/b/a_fold"/>
</dbReference>
<dbReference type="SUPFAM" id="SSF52402">
    <property type="entry name" value="Adenine nucleotide alpha hydrolases-like"/>
    <property type="match status" value="1"/>
</dbReference>
<dbReference type="GO" id="GO:0005886">
    <property type="term" value="C:plasma membrane"/>
    <property type="evidence" value="ECO:0007669"/>
    <property type="project" value="TreeGrafter"/>
</dbReference>
<protein>
    <submittedName>
        <fullName evidence="6">Universal stress protein</fullName>
    </submittedName>
</protein>
<dbReference type="AlphaFoldDB" id="A0A926DGI2"/>
<evidence type="ECO:0000259" key="5">
    <source>
        <dbReference type="Pfam" id="PF02702"/>
    </source>
</evidence>
<evidence type="ECO:0000256" key="2">
    <source>
        <dbReference type="ARBA" id="ARBA00022777"/>
    </source>
</evidence>
<dbReference type="GO" id="GO:0000155">
    <property type="term" value="F:phosphorelay sensor kinase activity"/>
    <property type="evidence" value="ECO:0007669"/>
    <property type="project" value="InterPro"/>
</dbReference>
<sequence length="263" mass="30177">MKHKKRYEDVMELLEHGINVYATVNLQHLESMSDIVESITGIHVRETLPDWVLDEADEVVVVDIQPSSLINRLKRGAVYKPEKVPDALSNFFRLGNLNALRELALRKAADHVDVDLNEYKQLRHITGNWHTTERILVAITSEESSQYLIRVAARLDQRLKGEFYAVHVNCTHWLADKETPDSLAMLEKNFSLAKEFGAECVTLEGRSVSDTLLAFAREKQITKFIIGHTRRSRFVRLFRGSTINKFIDRSENIQVIVTPMSAY</sequence>
<evidence type="ECO:0000313" key="6">
    <source>
        <dbReference type="EMBL" id="MBC8537721.1"/>
    </source>
</evidence>
<gene>
    <name evidence="6" type="ORF">H8693_02090</name>
</gene>
<name>A0A926DGI2_9FIRM</name>
<dbReference type="PANTHER" id="PTHR45569">
    <property type="entry name" value="SENSOR PROTEIN KDPD"/>
    <property type="match status" value="1"/>
</dbReference>
<feature type="domain" description="UspA" evidence="4">
    <location>
        <begin position="133"/>
        <end position="251"/>
    </location>
</feature>
<organism evidence="6 7">
    <name type="scientific">Guopingia tenuis</name>
    <dbReference type="NCBI Taxonomy" id="2763656"/>
    <lineage>
        <taxon>Bacteria</taxon>
        <taxon>Bacillati</taxon>
        <taxon>Bacillota</taxon>
        <taxon>Clostridia</taxon>
        <taxon>Christensenellales</taxon>
        <taxon>Christensenellaceae</taxon>
        <taxon>Guopingia</taxon>
    </lineage>
</organism>
<dbReference type="Pfam" id="PF02702">
    <property type="entry name" value="KdpD"/>
    <property type="match status" value="1"/>
</dbReference>
<dbReference type="InterPro" id="IPR052023">
    <property type="entry name" value="Histidine_kinase_KdpD"/>
</dbReference>
<dbReference type="Gene3D" id="3.40.50.620">
    <property type="entry name" value="HUPs"/>
    <property type="match status" value="1"/>
</dbReference>
<proteinExistence type="predicted"/>
<keyword evidence="3" id="KW-0902">Two-component regulatory system</keyword>
<accession>A0A926DGI2</accession>
<feature type="domain" description="Signal transduction histidine kinase osmosensitive K+ channel sensor N-terminal" evidence="5">
    <location>
        <begin position="2"/>
        <end position="112"/>
    </location>
</feature>
<keyword evidence="7" id="KW-1185">Reference proteome</keyword>
<reference evidence="6" key="1">
    <citation type="submission" date="2020-08" db="EMBL/GenBank/DDBJ databases">
        <title>Genome public.</title>
        <authorList>
            <person name="Liu C."/>
            <person name="Sun Q."/>
        </authorList>
    </citation>
    <scope>NUCLEOTIDE SEQUENCE</scope>
    <source>
        <strain evidence="6">NSJ-63</strain>
    </source>
</reference>
<dbReference type="PANTHER" id="PTHR45569:SF1">
    <property type="entry name" value="SENSOR PROTEIN KDPD"/>
    <property type="match status" value="1"/>
</dbReference>
<dbReference type="InterPro" id="IPR027417">
    <property type="entry name" value="P-loop_NTPase"/>
</dbReference>
<dbReference type="InterPro" id="IPR006016">
    <property type="entry name" value="UspA"/>
</dbReference>
<dbReference type="Gene3D" id="3.40.50.300">
    <property type="entry name" value="P-loop containing nucleotide triphosphate hydrolases"/>
    <property type="match status" value="1"/>
</dbReference>
<dbReference type="EMBL" id="JACRSS010000001">
    <property type="protein sequence ID" value="MBC8537721.1"/>
    <property type="molecule type" value="Genomic_DNA"/>
</dbReference>
<evidence type="ECO:0000259" key="4">
    <source>
        <dbReference type="Pfam" id="PF00582"/>
    </source>
</evidence>
<dbReference type="Proteomes" id="UP000617951">
    <property type="component" value="Unassembled WGS sequence"/>
</dbReference>
<comment type="caution">
    <text evidence="6">The sequence shown here is derived from an EMBL/GenBank/DDBJ whole genome shotgun (WGS) entry which is preliminary data.</text>
</comment>
<evidence type="ECO:0000313" key="7">
    <source>
        <dbReference type="Proteomes" id="UP000617951"/>
    </source>
</evidence>
<keyword evidence="1" id="KW-0808">Transferase</keyword>
<dbReference type="InterPro" id="IPR003852">
    <property type="entry name" value="Sig_transdc_His_kinase_KdpD_N"/>
</dbReference>
<dbReference type="RefSeq" id="WP_249279594.1">
    <property type="nucleotide sequence ID" value="NZ_JACRSS010000001.1"/>
</dbReference>
<keyword evidence="2" id="KW-0418">Kinase</keyword>
<evidence type="ECO:0000256" key="1">
    <source>
        <dbReference type="ARBA" id="ARBA00022679"/>
    </source>
</evidence>
<evidence type="ECO:0000256" key="3">
    <source>
        <dbReference type="ARBA" id="ARBA00023012"/>
    </source>
</evidence>
<dbReference type="Pfam" id="PF00582">
    <property type="entry name" value="Usp"/>
    <property type="match status" value="1"/>
</dbReference>